<evidence type="ECO:0000256" key="1">
    <source>
        <dbReference type="SAM" id="MobiDB-lite"/>
    </source>
</evidence>
<reference evidence="2 3" key="1">
    <citation type="submission" date="2023-07" db="EMBL/GenBank/DDBJ databases">
        <title>Genomic Encyclopedia of Type Strains, Phase IV (KMG-IV): sequencing the most valuable type-strain genomes for metagenomic binning, comparative biology and taxonomic classification.</title>
        <authorList>
            <person name="Goeker M."/>
        </authorList>
    </citation>
    <scope>NUCLEOTIDE SEQUENCE [LARGE SCALE GENOMIC DNA]</scope>
    <source>
        <strain evidence="2 3">DSM 3770</strain>
    </source>
</reference>
<dbReference type="EMBL" id="JAUSVY010000004">
    <property type="protein sequence ID" value="MDQ0505217.1"/>
    <property type="molecule type" value="Genomic_DNA"/>
</dbReference>
<feature type="compositionally biased region" description="Polar residues" evidence="1">
    <location>
        <begin position="96"/>
        <end position="105"/>
    </location>
</feature>
<evidence type="ECO:0008006" key="4">
    <source>
        <dbReference type="Google" id="ProtNLM"/>
    </source>
</evidence>
<dbReference type="Proteomes" id="UP001241747">
    <property type="component" value="Unassembled WGS sequence"/>
</dbReference>
<feature type="compositionally biased region" description="Low complexity" evidence="1">
    <location>
        <begin position="81"/>
        <end position="95"/>
    </location>
</feature>
<accession>A0ABU0LDP0</accession>
<proteinExistence type="predicted"/>
<dbReference type="RefSeq" id="WP_237344397.1">
    <property type="nucleotide sequence ID" value="NZ_JABWGX010000004.1"/>
</dbReference>
<evidence type="ECO:0000313" key="2">
    <source>
        <dbReference type="EMBL" id="MDQ0505217.1"/>
    </source>
</evidence>
<comment type="caution">
    <text evidence="2">The sequence shown here is derived from an EMBL/GenBank/DDBJ whole genome shotgun (WGS) entry which is preliminary data.</text>
</comment>
<name>A0ABU0LDP0_XANAG</name>
<organism evidence="2 3">
    <name type="scientific">Xanthobacter agilis</name>
    <dbReference type="NCBI Taxonomy" id="47492"/>
    <lineage>
        <taxon>Bacteria</taxon>
        <taxon>Pseudomonadati</taxon>
        <taxon>Pseudomonadota</taxon>
        <taxon>Alphaproteobacteria</taxon>
        <taxon>Hyphomicrobiales</taxon>
        <taxon>Xanthobacteraceae</taxon>
        <taxon>Xanthobacter</taxon>
    </lineage>
</organism>
<sequence length="136" mass="14056">MFFLLRMAFWIALVLLLLPLGLKGTTGQDVSVFDAFGAAQAVVADVRGFCTRQPDACAVGGQMVTHLTEKAQAGAKWLSDTLSSHGSSGATATGAPQNLTPQDLTPQDLAPAWGSGEKVQPASAPQPVPAPAKRQG</sequence>
<dbReference type="Pfam" id="PF17264">
    <property type="entry name" value="DUF5330"/>
    <property type="match status" value="1"/>
</dbReference>
<feature type="region of interest" description="Disordered" evidence="1">
    <location>
        <begin position="78"/>
        <end position="136"/>
    </location>
</feature>
<keyword evidence="3" id="KW-1185">Reference proteome</keyword>
<evidence type="ECO:0000313" key="3">
    <source>
        <dbReference type="Proteomes" id="UP001241747"/>
    </source>
</evidence>
<dbReference type="InterPro" id="IPR035220">
    <property type="entry name" value="DUF5330"/>
</dbReference>
<gene>
    <name evidence="2" type="ORF">QOZ94_002013</name>
</gene>
<protein>
    <recommendedName>
        <fullName evidence="4">DUF5330 domain-containing protein</fullName>
    </recommendedName>
</protein>